<gene>
    <name evidence="9" type="ORF">RHS03_01854</name>
</gene>
<dbReference type="GO" id="GO:0000329">
    <property type="term" value="C:fungal-type vacuole membrane"/>
    <property type="evidence" value="ECO:0007669"/>
    <property type="project" value="TreeGrafter"/>
</dbReference>
<feature type="domain" description="FUZ/MON1/HPS1 third Longin" evidence="8">
    <location>
        <begin position="541"/>
        <end position="641"/>
    </location>
</feature>
<dbReference type="PRINTS" id="PR01546">
    <property type="entry name" value="YEAST73DUF"/>
</dbReference>
<evidence type="ECO:0000259" key="6">
    <source>
        <dbReference type="Pfam" id="PF19036"/>
    </source>
</evidence>
<dbReference type="EMBL" id="JACYCD010000047">
    <property type="protein sequence ID" value="KAF8710705.1"/>
    <property type="molecule type" value="Genomic_DNA"/>
</dbReference>
<dbReference type="PANTHER" id="PTHR13027">
    <property type="entry name" value="SAND PROTEIN-RELATED"/>
    <property type="match status" value="1"/>
</dbReference>
<evidence type="ECO:0000256" key="3">
    <source>
        <dbReference type="ARBA" id="ARBA00018132"/>
    </source>
</evidence>
<feature type="domain" description="FUZ/MON1/HPS1 first Longin" evidence="6">
    <location>
        <begin position="157"/>
        <end position="364"/>
    </location>
</feature>
<dbReference type="Pfam" id="PF19038">
    <property type="entry name" value="Fuz_longin_3"/>
    <property type="match status" value="1"/>
</dbReference>
<dbReference type="GO" id="GO:0006623">
    <property type="term" value="P:protein targeting to vacuole"/>
    <property type="evidence" value="ECO:0007669"/>
    <property type="project" value="InterPro"/>
</dbReference>
<protein>
    <recommendedName>
        <fullName evidence="3">Vacuolar fusion protein MON1</fullName>
    </recommendedName>
    <alternativeName>
        <fullName evidence="4">Vacuolar fusion protein mon1</fullName>
    </alternativeName>
</protein>
<dbReference type="Proteomes" id="UP000602905">
    <property type="component" value="Unassembled WGS sequence"/>
</dbReference>
<dbReference type="Pfam" id="PF19037">
    <property type="entry name" value="Fuz_longin_2"/>
    <property type="match status" value="1"/>
</dbReference>
<dbReference type="OrthoDB" id="2357318at2759"/>
<evidence type="ECO:0000259" key="7">
    <source>
        <dbReference type="Pfam" id="PF19037"/>
    </source>
</evidence>
<dbReference type="InterPro" id="IPR043971">
    <property type="entry name" value="FUZ/MON1/HPS1_longin_2"/>
</dbReference>
<reference evidence="9" key="1">
    <citation type="submission" date="2020-09" db="EMBL/GenBank/DDBJ databases">
        <title>Comparative genome analyses of four rice-infecting Rhizoctonia solani isolates reveal extensive enrichment of homogalacturonan modification genes.</title>
        <authorList>
            <person name="Lee D.-Y."/>
            <person name="Jeon J."/>
            <person name="Kim K.-T."/>
            <person name="Cheong K."/>
            <person name="Song H."/>
            <person name="Choi G."/>
            <person name="Ko J."/>
            <person name="Opiyo S.O."/>
            <person name="Zuo S."/>
            <person name="Madhav S."/>
            <person name="Lee Y.-H."/>
            <person name="Wang G.-L."/>
        </authorList>
    </citation>
    <scope>NUCLEOTIDE SEQUENCE</scope>
    <source>
        <strain evidence="9">AG1-IA WGL</strain>
    </source>
</reference>
<feature type="compositionally biased region" description="Basic and acidic residues" evidence="5">
    <location>
        <begin position="63"/>
        <end position="74"/>
    </location>
</feature>
<evidence type="ECO:0000313" key="10">
    <source>
        <dbReference type="Proteomes" id="UP000602905"/>
    </source>
</evidence>
<dbReference type="InterPro" id="IPR043972">
    <property type="entry name" value="FUZ/MON1/HPS1_longin_1"/>
</dbReference>
<evidence type="ECO:0000256" key="2">
    <source>
        <dbReference type="ARBA" id="ARBA00004440"/>
    </source>
</evidence>
<feature type="region of interest" description="Disordered" evidence="5">
    <location>
        <begin position="1"/>
        <end position="75"/>
    </location>
</feature>
<feature type="compositionally biased region" description="Polar residues" evidence="5">
    <location>
        <begin position="106"/>
        <end position="115"/>
    </location>
</feature>
<feature type="domain" description="FUZ/MON1/HPS1 second Longin" evidence="7">
    <location>
        <begin position="403"/>
        <end position="501"/>
    </location>
</feature>
<feature type="non-terminal residue" evidence="9">
    <location>
        <position position="1"/>
    </location>
</feature>
<dbReference type="InterPro" id="IPR043970">
    <property type="entry name" value="FUZ/MON1/HPS1_longin_3"/>
</dbReference>
<dbReference type="Pfam" id="PF19036">
    <property type="entry name" value="Fuz_longin_1"/>
    <property type="match status" value="1"/>
</dbReference>
<evidence type="ECO:0000259" key="8">
    <source>
        <dbReference type="Pfam" id="PF19038"/>
    </source>
</evidence>
<accession>A0A8H7HXU5</accession>
<organism evidence="9 10">
    <name type="scientific">Rhizoctonia solani</name>
    <dbReference type="NCBI Taxonomy" id="456999"/>
    <lineage>
        <taxon>Eukaryota</taxon>
        <taxon>Fungi</taxon>
        <taxon>Dikarya</taxon>
        <taxon>Basidiomycota</taxon>
        <taxon>Agaricomycotina</taxon>
        <taxon>Agaricomycetes</taxon>
        <taxon>Cantharellales</taxon>
        <taxon>Ceratobasidiaceae</taxon>
        <taxon>Rhizoctonia</taxon>
    </lineage>
</organism>
<evidence type="ECO:0000256" key="4">
    <source>
        <dbReference type="ARBA" id="ARBA00019201"/>
    </source>
</evidence>
<name>A0A8H7HXU5_9AGAM</name>
<sequence length="1376" mass="150432">MDSDQGTRTPTRSRAPSRSRAPTPSPAAQHVPRVGSPTSSTHELTVHRESGGSGDVVATVLPSEDHTPLEDERVAPVQLTEDVTLALRTQLRKTLNRMGSVPPTPTASADATKSPFSEGAELGEDKISPGDIPLSPDAVVQTLEIAEPQVDQYPPREYFILTHAGKPVFASRLSPSPPHPKPTHSRSGSSSLSGTSNPPSIHASVQSANSSSSIPTVGSPATLPHLPGSGTATPIPGPIFLPPSSAPEVAPVQPAPVESREEDVSSAMGLLQALISVFADDGDRIRCINAGRTRITFVLRAPLYYACVSSWGEPESVARLHLDYLHLQILTALTGTQLQRIFERRGNFDLRRLLDGTDPLIHALTTRLGTDMSITLASLHTMRIDPVIRLRVAELVLPSKDTKDVLYVILFSGDKVITLVRPRKHSIHPSDLHLLLNTLSAPALRSSASASWLPICLPKFNPQGFLYCYVSFLDVGQDTQDVADEAPIGLAFVTPDRDGFEKIRNLASGAETALSKANAPSLLLQAARASPYTVSELGINGLLHFLYKSRTLVQVTHPVWDESINQPRLITLYQTIHDALHAKSGQVEGPAKLQLIRTDTECVMGWITQPFELYLAVEPTMPKNAIVGAANAIARWVKKEEGKLFLRDAPSLDSLIMATSFQVQAYSAFLTVIGKDLSSNQSISYDQLLGGVAYYLTALPHPYVRSFVTLSLSSNALWGPIPRSTSFEKAQRSAIGIRQAVHQAVVTKFKTLQDDPSLTSILPPLGRKRVSLALTEWLDLAISGSHRRTESKDFALPRLAFLSGLVLGLKDLEKQDATLSRHIISRSRAELVVSVAECLDLYAPSESDPMPTWDSDLALRIRGAEAHLDIVVDLCAAVLPLISNDQLTALDLSKLTCVCAGSVLNLFQNGFCFRLLESELVKLNSGHLEFKASLPVTNKILYFNAAPQCGARFPSYIEALHKSSIYIHLGSVAKLIGHLCVCMSQSNFWQPRLYPILNSLVDGFGQASLNLEASWSRCLLGQVKEDVEIAPETQRVTALVWHMLKTILFTTVLISQSVLDTIIYYSDVVSREGKLLARGILMALCRLSFVSTKFGALTAEGGGFSEMKRAFFGALDVLAFNYDDKDTTGDRSCVELVANLSIELSSMESSLPVDHPIVQGRIVYFLVCTEHVISQLPEQTIVDIILPMVQRHLSDAHNREVYEAAHSVMLAIFAAHESQNPSGPDHFKLRRVHALVPAYIDILLRQNSEEDRLSTDQLRLAFQALVRSASFHEPELGWFCIEQIVGAIKQLTGKGPEKQDQILRLQLALVSAVPSISPSKLLPILDIVYDQIRSSSASRSTLSEATYHEIVERLGDREKDIALRWWMGVKSAIEAC</sequence>
<evidence type="ECO:0000256" key="5">
    <source>
        <dbReference type="SAM" id="MobiDB-lite"/>
    </source>
</evidence>
<feature type="region of interest" description="Disordered" evidence="5">
    <location>
        <begin position="170"/>
        <end position="263"/>
    </location>
</feature>
<comment type="caution">
    <text evidence="9">The sequence shown here is derived from an EMBL/GenBank/DDBJ whole genome shotgun (WGS) entry which is preliminary data.</text>
</comment>
<dbReference type="InterPro" id="IPR004353">
    <property type="entry name" value="Mon1"/>
</dbReference>
<evidence type="ECO:0000256" key="1">
    <source>
        <dbReference type="ARBA" id="ARBA00004380"/>
    </source>
</evidence>
<feature type="compositionally biased region" description="Pro residues" evidence="5">
    <location>
        <begin position="235"/>
        <end position="245"/>
    </location>
</feature>
<dbReference type="PANTHER" id="PTHR13027:SF7">
    <property type="entry name" value="VACUOLAR FUSION PROTEIN MON1 HOMOLOG"/>
    <property type="match status" value="1"/>
</dbReference>
<feature type="compositionally biased region" description="Low complexity" evidence="5">
    <location>
        <begin position="7"/>
        <end position="28"/>
    </location>
</feature>
<dbReference type="GO" id="GO:0016192">
    <property type="term" value="P:vesicle-mediated transport"/>
    <property type="evidence" value="ECO:0007669"/>
    <property type="project" value="InterPro"/>
</dbReference>
<dbReference type="GO" id="GO:0035658">
    <property type="term" value="C:Mon1-Ccz1 complex"/>
    <property type="evidence" value="ECO:0007669"/>
    <property type="project" value="TreeGrafter"/>
</dbReference>
<dbReference type="GO" id="GO:0032585">
    <property type="term" value="C:multivesicular body membrane"/>
    <property type="evidence" value="ECO:0007669"/>
    <property type="project" value="UniProtKB-SubCell"/>
</dbReference>
<comment type="subcellular location">
    <subcellularLocation>
        <location evidence="2">Endosome</location>
        <location evidence="2">Multivesicular body membrane</location>
        <topology evidence="2">Peripheral membrane protein</topology>
    </subcellularLocation>
    <subcellularLocation>
        <location evidence="1">Prevacuolar compartment membrane</location>
        <topology evidence="1">Peripheral membrane protein</topology>
    </subcellularLocation>
</comment>
<feature type="region of interest" description="Disordered" evidence="5">
    <location>
        <begin position="94"/>
        <end position="135"/>
    </location>
</feature>
<feature type="compositionally biased region" description="Low complexity" evidence="5">
    <location>
        <begin position="246"/>
        <end position="257"/>
    </location>
</feature>
<evidence type="ECO:0000313" key="9">
    <source>
        <dbReference type="EMBL" id="KAF8710705.1"/>
    </source>
</evidence>
<proteinExistence type="predicted"/>
<feature type="compositionally biased region" description="Low complexity" evidence="5">
    <location>
        <begin position="185"/>
        <end position="214"/>
    </location>
</feature>